<dbReference type="InterPro" id="IPR002559">
    <property type="entry name" value="Transposase_11"/>
</dbReference>
<evidence type="ECO:0000259" key="7">
    <source>
        <dbReference type="Pfam" id="PF05598"/>
    </source>
</evidence>
<keyword evidence="9" id="KW-1185">Reference proteome</keyword>
<name>A0A918ULH5_9SPHN</name>
<keyword evidence="3" id="KW-0815">Transposition</keyword>
<dbReference type="GO" id="GO:0004803">
    <property type="term" value="F:transposase activity"/>
    <property type="evidence" value="ECO:0007669"/>
    <property type="project" value="InterPro"/>
</dbReference>
<evidence type="ECO:0000256" key="2">
    <source>
        <dbReference type="ARBA" id="ARBA00010075"/>
    </source>
</evidence>
<reference evidence="8" key="2">
    <citation type="submission" date="2020-09" db="EMBL/GenBank/DDBJ databases">
        <authorList>
            <person name="Sun Q."/>
            <person name="Kim S."/>
        </authorList>
    </citation>
    <scope>NUCLEOTIDE SEQUENCE</scope>
    <source>
        <strain evidence="8">KCTC 32255</strain>
    </source>
</reference>
<evidence type="ECO:0000256" key="5">
    <source>
        <dbReference type="ARBA" id="ARBA00023172"/>
    </source>
</evidence>
<dbReference type="Pfam" id="PF05598">
    <property type="entry name" value="DUF772"/>
    <property type="match status" value="1"/>
</dbReference>
<keyword evidence="4" id="KW-0238">DNA-binding</keyword>
<accession>A0A918ULH5</accession>
<evidence type="ECO:0000313" key="8">
    <source>
        <dbReference type="EMBL" id="GGZ18599.1"/>
    </source>
</evidence>
<evidence type="ECO:0000256" key="4">
    <source>
        <dbReference type="ARBA" id="ARBA00023125"/>
    </source>
</evidence>
<reference evidence="8" key="1">
    <citation type="journal article" date="2014" name="Int. J. Syst. Evol. Microbiol.">
        <title>Complete genome sequence of Corynebacterium casei LMG S-19264T (=DSM 44701T), isolated from a smear-ripened cheese.</title>
        <authorList>
            <consortium name="US DOE Joint Genome Institute (JGI-PGF)"/>
            <person name="Walter F."/>
            <person name="Albersmeier A."/>
            <person name="Kalinowski J."/>
            <person name="Ruckert C."/>
        </authorList>
    </citation>
    <scope>NUCLEOTIDE SEQUENCE</scope>
    <source>
        <strain evidence="8">KCTC 32255</strain>
    </source>
</reference>
<gene>
    <name evidence="8" type="primary">tnp</name>
    <name evidence="8" type="ORF">GCM10011614_35730</name>
</gene>
<dbReference type="EMBL" id="BMZA01000062">
    <property type="protein sequence ID" value="GGZ18599.1"/>
    <property type="molecule type" value="Genomic_DNA"/>
</dbReference>
<keyword evidence="5" id="KW-0233">DNA recombination</keyword>
<evidence type="ECO:0000256" key="3">
    <source>
        <dbReference type="ARBA" id="ARBA00022578"/>
    </source>
</evidence>
<dbReference type="NCBIfam" id="NF033581">
    <property type="entry name" value="transpos_IS5_4"/>
    <property type="match status" value="1"/>
</dbReference>
<dbReference type="GO" id="GO:0006313">
    <property type="term" value="P:DNA transposition"/>
    <property type="evidence" value="ECO:0007669"/>
    <property type="project" value="InterPro"/>
</dbReference>
<comment type="caution">
    <text evidence="8">The sequence shown here is derived from an EMBL/GenBank/DDBJ whole genome shotgun (WGS) entry which is preliminary data.</text>
</comment>
<proteinExistence type="inferred from homology"/>
<dbReference type="Pfam" id="PF01609">
    <property type="entry name" value="DDE_Tnp_1"/>
    <property type="match status" value="1"/>
</dbReference>
<dbReference type="PANTHER" id="PTHR35604:SF2">
    <property type="entry name" value="TRANSPOSASE INSH FOR INSERTION SEQUENCE ELEMENT IS5A-RELATED"/>
    <property type="match status" value="1"/>
</dbReference>
<comment type="similarity">
    <text evidence="2">Belongs to the transposase 11 family.</text>
</comment>
<comment type="function">
    <text evidence="1">Involved in the transposition of the insertion sequence IS5.</text>
</comment>
<organism evidence="8 9">
    <name type="scientific">Novosphingobium colocasiae</name>
    <dbReference type="NCBI Taxonomy" id="1256513"/>
    <lineage>
        <taxon>Bacteria</taxon>
        <taxon>Pseudomonadati</taxon>
        <taxon>Pseudomonadota</taxon>
        <taxon>Alphaproteobacteria</taxon>
        <taxon>Sphingomonadales</taxon>
        <taxon>Sphingomonadaceae</taxon>
        <taxon>Novosphingobium</taxon>
    </lineage>
</organism>
<dbReference type="InterPro" id="IPR008490">
    <property type="entry name" value="Transposase_InsH_N"/>
</dbReference>
<dbReference type="AlphaFoldDB" id="A0A918ULH5"/>
<dbReference type="PANTHER" id="PTHR35604">
    <property type="entry name" value="TRANSPOSASE INSH FOR INSERTION SEQUENCE ELEMENT IS5A-RELATED"/>
    <property type="match status" value="1"/>
</dbReference>
<evidence type="ECO:0000256" key="1">
    <source>
        <dbReference type="ARBA" id="ARBA00003544"/>
    </source>
</evidence>
<dbReference type="GO" id="GO:0003677">
    <property type="term" value="F:DNA binding"/>
    <property type="evidence" value="ECO:0007669"/>
    <property type="project" value="UniProtKB-KW"/>
</dbReference>
<feature type="domain" description="Transposase IS4-like" evidence="6">
    <location>
        <begin position="116"/>
        <end position="289"/>
    </location>
</feature>
<feature type="domain" description="Transposase InsH N-terminal" evidence="7">
    <location>
        <begin position="3"/>
        <end position="88"/>
    </location>
</feature>
<evidence type="ECO:0000313" key="9">
    <source>
        <dbReference type="Proteomes" id="UP000648075"/>
    </source>
</evidence>
<protein>
    <submittedName>
        <fullName evidence="8">IS5 family transposase</fullName>
    </submittedName>
</protein>
<sequence length="298" mass="32563">MDHLSQIDGLIDWGEVRCLLGRLRSGRTGRPPYPALVLFKALLLQRWYGLSDEALEDALYDRLSFRKFVGLAVEEAIPDASTVCRFRSALSDRALGEALFEAVGRGLDARGLILRQGTLIDASLIQAAVAEPRKQPGGGVSRVDPEASWAKKGSKATFGFKLHIAVDQGSGIVRAARFTPARVADCTIGPDLVQGDEAAVYADMAYDNAVMRDTLEAGGIANAVMARPNRYHPLTEDAKARNTAIGRIRGRVEGVFGTLKRSYRRSRLVYIGLAKNRLDMFLTLLAINLRRAHKLSTA</sequence>
<dbReference type="Proteomes" id="UP000648075">
    <property type="component" value="Unassembled WGS sequence"/>
</dbReference>
<evidence type="ECO:0000259" key="6">
    <source>
        <dbReference type="Pfam" id="PF01609"/>
    </source>
</evidence>
<dbReference type="InterPro" id="IPR047959">
    <property type="entry name" value="Transpos_IS5"/>
</dbReference>